<protein>
    <recommendedName>
        <fullName evidence="4">VCBS repeat-containing protein</fullName>
    </recommendedName>
</protein>
<dbReference type="EMBL" id="WNKX01000011">
    <property type="protein sequence ID" value="MTW12108.1"/>
    <property type="molecule type" value="Genomic_DNA"/>
</dbReference>
<evidence type="ECO:0000256" key="1">
    <source>
        <dbReference type="SAM" id="SignalP"/>
    </source>
</evidence>
<evidence type="ECO:0008006" key="4">
    <source>
        <dbReference type="Google" id="ProtNLM"/>
    </source>
</evidence>
<organism evidence="2 3">
    <name type="scientific">Massilia eburnea</name>
    <dbReference type="NCBI Taxonomy" id="1776165"/>
    <lineage>
        <taxon>Bacteria</taxon>
        <taxon>Pseudomonadati</taxon>
        <taxon>Pseudomonadota</taxon>
        <taxon>Betaproteobacteria</taxon>
        <taxon>Burkholderiales</taxon>
        <taxon>Oxalobacteraceae</taxon>
        <taxon>Telluria group</taxon>
        <taxon>Massilia</taxon>
    </lineage>
</organism>
<reference evidence="2 3" key="1">
    <citation type="submission" date="2019-11" db="EMBL/GenBank/DDBJ databases">
        <title>Type strains purchased from KCTC, JCM and DSMZ.</title>
        <authorList>
            <person name="Lu H."/>
        </authorList>
    </citation>
    <scope>NUCLEOTIDE SEQUENCE [LARGE SCALE GENOMIC DNA]</scope>
    <source>
        <strain evidence="2 3">JCM 31587</strain>
    </source>
</reference>
<accession>A0A6L6QHY8</accession>
<dbReference type="Proteomes" id="UP000472320">
    <property type="component" value="Unassembled WGS sequence"/>
</dbReference>
<dbReference type="OrthoDB" id="8595012at2"/>
<feature type="signal peptide" evidence="1">
    <location>
        <begin position="1"/>
        <end position="18"/>
    </location>
</feature>
<comment type="caution">
    <text evidence="2">The sequence shown here is derived from an EMBL/GenBank/DDBJ whole genome shotgun (WGS) entry which is preliminary data.</text>
</comment>
<dbReference type="AlphaFoldDB" id="A0A6L6QHY8"/>
<evidence type="ECO:0000313" key="2">
    <source>
        <dbReference type="EMBL" id="MTW12108.1"/>
    </source>
</evidence>
<proteinExistence type="predicted"/>
<dbReference type="RefSeq" id="WP_155455046.1">
    <property type="nucleotide sequence ID" value="NZ_WNKX01000011.1"/>
</dbReference>
<sequence>MKVVVTIISLVLCQAALAGTSALPPADEAAAFKAAGFKQHGKQWKSCKDSSASYVPGAIDQVQDINGDGRPEAVITEGSSACFGDTGVGYTLVSKQADGSWEVMSRGVGILIVQKTKGKDGWPDLEIGGPGFCFPVERWNGSEYKVIGKQYEGKPCKR</sequence>
<gene>
    <name evidence="2" type="ORF">GM658_15995</name>
</gene>
<keyword evidence="3" id="KW-1185">Reference proteome</keyword>
<evidence type="ECO:0000313" key="3">
    <source>
        <dbReference type="Proteomes" id="UP000472320"/>
    </source>
</evidence>
<keyword evidence="1" id="KW-0732">Signal</keyword>
<name>A0A6L6QHY8_9BURK</name>
<feature type="chain" id="PRO_5027002937" description="VCBS repeat-containing protein" evidence="1">
    <location>
        <begin position="19"/>
        <end position="158"/>
    </location>
</feature>